<dbReference type="EMBL" id="CVRI01000038">
    <property type="protein sequence ID" value="CRK93877.1"/>
    <property type="molecule type" value="Genomic_DNA"/>
</dbReference>
<organism evidence="1 2">
    <name type="scientific">Clunio marinus</name>
    <dbReference type="NCBI Taxonomy" id="568069"/>
    <lineage>
        <taxon>Eukaryota</taxon>
        <taxon>Metazoa</taxon>
        <taxon>Ecdysozoa</taxon>
        <taxon>Arthropoda</taxon>
        <taxon>Hexapoda</taxon>
        <taxon>Insecta</taxon>
        <taxon>Pterygota</taxon>
        <taxon>Neoptera</taxon>
        <taxon>Endopterygota</taxon>
        <taxon>Diptera</taxon>
        <taxon>Nematocera</taxon>
        <taxon>Chironomoidea</taxon>
        <taxon>Chironomidae</taxon>
        <taxon>Clunio</taxon>
    </lineage>
</organism>
<evidence type="ECO:0000313" key="1">
    <source>
        <dbReference type="EMBL" id="CRK93877.1"/>
    </source>
</evidence>
<gene>
    <name evidence="1" type="ORF">CLUMA_CG007404</name>
</gene>
<keyword evidence="2" id="KW-1185">Reference proteome</keyword>
<name>A0A1J1I0S8_9DIPT</name>
<dbReference type="Proteomes" id="UP000183832">
    <property type="component" value="Unassembled WGS sequence"/>
</dbReference>
<sequence length="62" mass="7319">MNQPHMLCSSFTDKHRPIDEKQVKRSYICTNMEIQTTTYPWLQRHGATVCFRLDDTMAIKDS</sequence>
<reference evidence="1 2" key="1">
    <citation type="submission" date="2015-04" db="EMBL/GenBank/DDBJ databases">
        <authorList>
            <person name="Syromyatnikov M.Y."/>
            <person name="Popov V.N."/>
        </authorList>
    </citation>
    <scope>NUCLEOTIDE SEQUENCE [LARGE SCALE GENOMIC DNA]</scope>
</reference>
<accession>A0A1J1I0S8</accession>
<proteinExistence type="predicted"/>
<protein>
    <submittedName>
        <fullName evidence="1">CLUMA_CG007404, isoform A</fullName>
    </submittedName>
</protein>
<dbReference type="AlphaFoldDB" id="A0A1J1I0S8"/>
<evidence type="ECO:0000313" key="2">
    <source>
        <dbReference type="Proteomes" id="UP000183832"/>
    </source>
</evidence>